<dbReference type="Proteomes" id="UP000694925">
    <property type="component" value="Unplaced"/>
</dbReference>
<accession>A0AAJ7SA98</accession>
<organism evidence="2 4">
    <name type="scientific">Ceratina calcarata</name>
    <dbReference type="NCBI Taxonomy" id="156304"/>
    <lineage>
        <taxon>Eukaryota</taxon>
        <taxon>Metazoa</taxon>
        <taxon>Ecdysozoa</taxon>
        <taxon>Arthropoda</taxon>
        <taxon>Hexapoda</taxon>
        <taxon>Insecta</taxon>
        <taxon>Pterygota</taxon>
        <taxon>Neoptera</taxon>
        <taxon>Endopterygota</taxon>
        <taxon>Hymenoptera</taxon>
        <taxon>Apocrita</taxon>
        <taxon>Aculeata</taxon>
        <taxon>Apoidea</taxon>
        <taxon>Anthophila</taxon>
        <taxon>Apidae</taxon>
        <taxon>Ceratina</taxon>
        <taxon>Zadontomerus</taxon>
    </lineage>
</organism>
<dbReference type="RefSeq" id="XP_026674175.1">
    <property type="nucleotide sequence ID" value="XM_026818374.1"/>
</dbReference>
<gene>
    <name evidence="3 4 5" type="primary">LOC108630650</name>
</gene>
<evidence type="ECO:0000313" key="5">
    <source>
        <dbReference type="RefSeq" id="XP_026674177.1"/>
    </source>
</evidence>
<dbReference type="RefSeq" id="XP_026674177.1">
    <property type="nucleotide sequence ID" value="XM_026818376.1"/>
</dbReference>
<proteinExistence type="predicted"/>
<feature type="signal peptide" evidence="1">
    <location>
        <begin position="1"/>
        <end position="22"/>
    </location>
</feature>
<evidence type="ECO:0000313" key="2">
    <source>
        <dbReference type="Proteomes" id="UP000694925"/>
    </source>
</evidence>
<evidence type="ECO:0000313" key="4">
    <source>
        <dbReference type="RefSeq" id="XP_026674176.1"/>
    </source>
</evidence>
<reference evidence="3 4" key="1">
    <citation type="submission" date="2025-04" db="UniProtKB">
        <authorList>
            <consortium name="RefSeq"/>
        </authorList>
    </citation>
    <scope>IDENTIFICATION</scope>
    <source>
        <tissue evidence="3 4">Whole body</tissue>
    </source>
</reference>
<sequence length="107" mass="11597">MMTPILIFTSFLLLTFSYNCRAQNSHCKANYECPPDHCCVLGGVRYSVPQCVPLLGKGDTCRPGSNITISGDLAYPDGSTLAVEEVHYILCPCGDKLVCDSEKGVCM</sequence>
<keyword evidence="2" id="KW-1185">Reference proteome</keyword>
<dbReference type="AlphaFoldDB" id="A0AAJ7SA98"/>
<dbReference type="GeneID" id="108630650"/>
<dbReference type="KEGG" id="ccal:108630650"/>
<evidence type="ECO:0000313" key="3">
    <source>
        <dbReference type="RefSeq" id="XP_026674175.1"/>
    </source>
</evidence>
<name>A0AAJ7SA98_9HYME</name>
<evidence type="ECO:0000256" key="1">
    <source>
        <dbReference type="SAM" id="SignalP"/>
    </source>
</evidence>
<feature type="chain" id="PRO_5044709228" evidence="1">
    <location>
        <begin position="23"/>
        <end position="107"/>
    </location>
</feature>
<keyword evidence="1" id="KW-0732">Signal</keyword>
<dbReference type="Gene3D" id="2.10.80.10">
    <property type="entry name" value="Lipase, subunit A"/>
    <property type="match status" value="1"/>
</dbReference>
<protein>
    <submittedName>
        <fullName evidence="3 4">Astakine-like</fullName>
    </submittedName>
</protein>
<dbReference type="RefSeq" id="XP_026674176.1">
    <property type="nucleotide sequence ID" value="XM_026818375.1"/>
</dbReference>